<protein>
    <submittedName>
        <fullName evidence="1">Uncharacterized protein</fullName>
    </submittedName>
</protein>
<sequence length="52" mass="6149">MVHFMVKKIYLSCQEIIDTPAIFNTRSITTSLVLKGLQNHIRFFLPRHGYNR</sequence>
<dbReference type="EMBL" id="JACGCM010000455">
    <property type="protein sequence ID" value="KAF6171707.1"/>
    <property type="molecule type" value="Genomic_DNA"/>
</dbReference>
<keyword evidence="2" id="KW-1185">Reference proteome</keyword>
<evidence type="ECO:0000313" key="1">
    <source>
        <dbReference type="EMBL" id="KAF6171707.1"/>
    </source>
</evidence>
<accession>A0A7J7NWX2</accession>
<dbReference type="Proteomes" id="UP000541444">
    <property type="component" value="Unassembled WGS sequence"/>
</dbReference>
<organism evidence="1 2">
    <name type="scientific">Kingdonia uniflora</name>
    <dbReference type="NCBI Taxonomy" id="39325"/>
    <lineage>
        <taxon>Eukaryota</taxon>
        <taxon>Viridiplantae</taxon>
        <taxon>Streptophyta</taxon>
        <taxon>Embryophyta</taxon>
        <taxon>Tracheophyta</taxon>
        <taxon>Spermatophyta</taxon>
        <taxon>Magnoliopsida</taxon>
        <taxon>Ranunculales</taxon>
        <taxon>Circaeasteraceae</taxon>
        <taxon>Kingdonia</taxon>
    </lineage>
</organism>
<name>A0A7J7NWX2_9MAGN</name>
<comment type="caution">
    <text evidence="1">The sequence shown here is derived from an EMBL/GenBank/DDBJ whole genome shotgun (WGS) entry which is preliminary data.</text>
</comment>
<proteinExistence type="predicted"/>
<reference evidence="1 2" key="1">
    <citation type="journal article" date="2020" name="IScience">
        <title>Genome Sequencing of the Endangered Kingdonia uniflora (Circaeasteraceae, Ranunculales) Reveals Potential Mechanisms of Evolutionary Specialization.</title>
        <authorList>
            <person name="Sun Y."/>
            <person name="Deng T."/>
            <person name="Zhang A."/>
            <person name="Moore M.J."/>
            <person name="Landis J.B."/>
            <person name="Lin N."/>
            <person name="Zhang H."/>
            <person name="Zhang X."/>
            <person name="Huang J."/>
            <person name="Zhang X."/>
            <person name="Sun H."/>
            <person name="Wang H."/>
        </authorList>
    </citation>
    <scope>NUCLEOTIDE SEQUENCE [LARGE SCALE GENOMIC DNA]</scope>
    <source>
        <strain evidence="1">TB1705</strain>
        <tissue evidence="1">Leaf</tissue>
    </source>
</reference>
<dbReference type="AlphaFoldDB" id="A0A7J7NWX2"/>
<gene>
    <name evidence="1" type="ORF">GIB67_007228</name>
</gene>
<evidence type="ECO:0000313" key="2">
    <source>
        <dbReference type="Proteomes" id="UP000541444"/>
    </source>
</evidence>